<feature type="domain" description="Dehydrogenase E1 component" evidence="5">
    <location>
        <begin position="39"/>
        <end position="328"/>
    </location>
</feature>
<dbReference type="CDD" id="cd02000">
    <property type="entry name" value="TPP_E1_PDC_ADC_BCADC"/>
    <property type="match status" value="1"/>
</dbReference>
<dbReference type="InterPro" id="IPR001017">
    <property type="entry name" value="DH_E1"/>
</dbReference>
<evidence type="ECO:0000256" key="1">
    <source>
        <dbReference type="ARBA" id="ARBA00001964"/>
    </source>
</evidence>
<comment type="catalytic activity">
    <reaction evidence="4">
        <text>N(6)-[(R)-lipoyl]-L-lysyl-[protein] + pyruvate + H(+) = N(6)-[(R)-S(8)-acetyldihydrolipoyl]-L-lysyl-[protein] + CO2</text>
        <dbReference type="Rhea" id="RHEA:19189"/>
        <dbReference type="Rhea" id="RHEA-COMP:10474"/>
        <dbReference type="Rhea" id="RHEA-COMP:10478"/>
        <dbReference type="ChEBI" id="CHEBI:15361"/>
        <dbReference type="ChEBI" id="CHEBI:15378"/>
        <dbReference type="ChEBI" id="CHEBI:16526"/>
        <dbReference type="ChEBI" id="CHEBI:83099"/>
        <dbReference type="ChEBI" id="CHEBI:83111"/>
        <dbReference type="EC" id="1.2.4.1"/>
    </reaction>
</comment>
<evidence type="ECO:0000313" key="7">
    <source>
        <dbReference type="Proteomes" id="UP000295765"/>
    </source>
</evidence>
<keyword evidence="2 4" id="KW-0560">Oxidoreductase</keyword>
<dbReference type="RefSeq" id="WP_132543496.1">
    <property type="nucleotide sequence ID" value="NZ_SLWY01000014.1"/>
</dbReference>
<dbReference type="InterPro" id="IPR029061">
    <property type="entry name" value="THDP-binding"/>
</dbReference>
<proteinExistence type="predicted"/>
<dbReference type="Pfam" id="PF00676">
    <property type="entry name" value="E1_dh"/>
    <property type="match status" value="1"/>
</dbReference>
<keyword evidence="7" id="KW-1185">Reference proteome</keyword>
<name>A0A4R2L3V9_9GAMM</name>
<organism evidence="6 7">
    <name type="scientific">Plasticicumulans lactativorans</name>
    <dbReference type="NCBI Taxonomy" id="1133106"/>
    <lineage>
        <taxon>Bacteria</taxon>
        <taxon>Pseudomonadati</taxon>
        <taxon>Pseudomonadota</taxon>
        <taxon>Gammaproteobacteria</taxon>
        <taxon>Candidatus Competibacteraceae</taxon>
        <taxon>Plasticicumulans</taxon>
    </lineage>
</organism>
<comment type="caution">
    <text evidence="6">The sequence shown here is derived from an EMBL/GenBank/DDBJ whole genome shotgun (WGS) entry which is preliminary data.</text>
</comment>
<dbReference type="EMBL" id="SLWY01000014">
    <property type="protein sequence ID" value="TCO80412.1"/>
    <property type="molecule type" value="Genomic_DNA"/>
</dbReference>
<dbReference type="Proteomes" id="UP000295765">
    <property type="component" value="Unassembled WGS sequence"/>
</dbReference>
<dbReference type="NCBIfam" id="TIGR03181">
    <property type="entry name" value="PDH_E1_alph_x"/>
    <property type="match status" value="1"/>
</dbReference>
<dbReference type="GO" id="GO:0009083">
    <property type="term" value="P:branched-chain amino acid catabolic process"/>
    <property type="evidence" value="ECO:0007669"/>
    <property type="project" value="TreeGrafter"/>
</dbReference>
<keyword evidence="4 6" id="KW-0670">Pyruvate</keyword>
<dbReference type="OrthoDB" id="9766715at2"/>
<reference evidence="6 7" key="1">
    <citation type="submission" date="2019-03" db="EMBL/GenBank/DDBJ databases">
        <title>Genomic Encyclopedia of Type Strains, Phase IV (KMG-IV): sequencing the most valuable type-strain genomes for metagenomic binning, comparative biology and taxonomic classification.</title>
        <authorList>
            <person name="Goeker M."/>
        </authorList>
    </citation>
    <scope>NUCLEOTIDE SEQUENCE [LARGE SCALE GENOMIC DNA]</scope>
    <source>
        <strain evidence="6 7">DSM 25287</strain>
    </source>
</reference>
<evidence type="ECO:0000259" key="5">
    <source>
        <dbReference type="Pfam" id="PF00676"/>
    </source>
</evidence>
<accession>A0A4R2L3V9</accession>
<protein>
    <recommendedName>
        <fullName evidence="4">Pyruvate dehydrogenase E1 component subunit alpha</fullName>
        <ecNumber evidence="4">1.2.4.1</ecNumber>
    </recommendedName>
</protein>
<evidence type="ECO:0000256" key="2">
    <source>
        <dbReference type="ARBA" id="ARBA00023002"/>
    </source>
</evidence>
<keyword evidence="3 4" id="KW-0786">Thiamine pyrophosphate</keyword>
<comment type="function">
    <text evidence="4">The pyruvate dehydrogenase complex catalyzes the overall conversion of pyruvate to acetyl-CoA and CO(2). It contains multiple copies of three enzymatic components: pyruvate dehydrogenase (E1), dihydrolipoamide acetyltransferase (E2) and lipoamide dehydrogenase (E3).</text>
</comment>
<dbReference type="PANTHER" id="PTHR43380:SF1">
    <property type="entry name" value="2-OXOISOVALERATE DEHYDROGENASE SUBUNIT ALPHA, MITOCHONDRIAL"/>
    <property type="match status" value="1"/>
</dbReference>
<evidence type="ECO:0000256" key="4">
    <source>
        <dbReference type="RuleBase" id="RU366007"/>
    </source>
</evidence>
<sequence length="357" mass="37906">MTVVARFEIHGVRYLDAAGHPCAELPPLGRDREHLVALYRAMVQARSFDAKAVVLQRTGRIGTYASALGQEAIGVCIADVLRAEDVLLPSYRETAAMLGRGVHMDELLLYWGGDERGMDFAGPREDFPICVPIATQLTHAAGVAAAFQYRGEARVALAVCGDGATSQGDFYAALNLAGAWRLPLVVVVNNNQWAISVPRSAQSGTETLAQKALAAGITGVQCDGNDVLALHETLAAAVARAREGGGATLVEALSYRLGDHTTADDASRYRDPDEVEARRQEEPVVRLRRYLHAQGWWDAGVEEALKADCAATVDAAVARYEATPPPAPTAMFDHLYARLPAALAAQRAAAAAGGGHG</sequence>
<dbReference type="PANTHER" id="PTHR43380">
    <property type="entry name" value="2-OXOISOVALERATE DEHYDROGENASE SUBUNIT ALPHA, MITOCHONDRIAL"/>
    <property type="match status" value="1"/>
</dbReference>
<dbReference type="AlphaFoldDB" id="A0A4R2L3V9"/>
<evidence type="ECO:0000313" key="6">
    <source>
        <dbReference type="EMBL" id="TCO80412.1"/>
    </source>
</evidence>
<dbReference type="SUPFAM" id="SSF52518">
    <property type="entry name" value="Thiamin diphosphate-binding fold (THDP-binding)"/>
    <property type="match status" value="1"/>
</dbReference>
<dbReference type="Gene3D" id="3.40.50.970">
    <property type="match status" value="1"/>
</dbReference>
<dbReference type="InterPro" id="IPR050771">
    <property type="entry name" value="Alpha-ketoacid_DH_E1_comp"/>
</dbReference>
<gene>
    <name evidence="6" type="ORF">EV699_11456</name>
</gene>
<dbReference type="InterPro" id="IPR017596">
    <property type="entry name" value="PdhA/BkdA"/>
</dbReference>
<dbReference type="EC" id="1.2.4.1" evidence="4"/>
<evidence type="ECO:0000256" key="3">
    <source>
        <dbReference type="ARBA" id="ARBA00023052"/>
    </source>
</evidence>
<comment type="subunit">
    <text evidence="4">Heterodimer of an alpha and a beta chain.</text>
</comment>
<comment type="cofactor">
    <cofactor evidence="1 4">
        <name>thiamine diphosphate</name>
        <dbReference type="ChEBI" id="CHEBI:58937"/>
    </cofactor>
</comment>
<dbReference type="GO" id="GO:0004739">
    <property type="term" value="F:pyruvate dehydrogenase (acetyl-transferring) activity"/>
    <property type="evidence" value="ECO:0007669"/>
    <property type="project" value="UniProtKB-UniRule"/>
</dbReference>